<keyword evidence="6" id="KW-0812">Transmembrane</keyword>
<dbReference type="Pfam" id="PF14322">
    <property type="entry name" value="SusD-like_3"/>
    <property type="match status" value="1"/>
</dbReference>
<keyword evidence="5" id="KW-0998">Cell outer membrane</keyword>
<keyword evidence="4 6" id="KW-0472">Membrane</keyword>
<dbReference type="Proteomes" id="UP000606494">
    <property type="component" value="Unassembled WGS sequence"/>
</dbReference>
<evidence type="ECO:0000313" key="10">
    <source>
        <dbReference type="EMBL" id="MBD1425525.1"/>
    </source>
</evidence>
<feature type="chain" id="PRO_5045989951" evidence="7">
    <location>
        <begin position="26"/>
        <end position="532"/>
    </location>
</feature>
<evidence type="ECO:0000259" key="9">
    <source>
        <dbReference type="Pfam" id="PF14322"/>
    </source>
</evidence>
<evidence type="ECO:0000256" key="4">
    <source>
        <dbReference type="ARBA" id="ARBA00023136"/>
    </source>
</evidence>
<dbReference type="Gene3D" id="1.25.40.390">
    <property type="match status" value="1"/>
</dbReference>
<keyword evidence="3 7" id="KW-0732">Signal</keyword>
<comment type="similarity">
    <text evidence="2">Belongs to the SusD family.</text>
</comment>
<dbReference type="CDD" id="cd08977">
    <property type="entry name" value="SusD"/>
    <property type="match status" value="1"/>
</dbReference>
<dbReference type="InterPro" id="IPR012944">
    <property type="entry name" value="SusD_RagB_dom"/>
</dbReference>
<evidence type="ECO:0000256" key="6">
    <source>
        <dbReference type="SAM" id="Phobius"/>
    </source>
</evidence>
<dbReference type="Pfam" id="PF07980">
    <property type="entry name" value="SusD_RagB"/>
    <property type="match status" value="1"/>
</dbReference>
<organism evidence="10 11">
    <name type="scientific">Sphingobacterium arenae</name>
    <dbReference type="NCBI Taxonomy" id="1280598"/>
    <lineage>
        <taxon>Bacteria</taxon>
        <taxon>Pseudomonadati</taxon>
        <taxon>Bacteroidota</taxon>
        <taxon>Sphingobacteriia</taxon>
        <taxon>Sphingobacteriales</taxon>
        <taxon>Sphingobacteriaceae</taxon>
        <taxon>Sphingobacterium</taxon>
    </lineage>
</organism>
<feature type="domain" description="RagB/SusD" evidence="8">
    <location>
        <begin position="272"/>
        <end position="532"/>
    </location>
</feature>
<evidence type="ECO:0000256" key="1">
    <source>
        <dbReference type="ARBA" id="ARBA00004442"/>
    </source>
</evidence>
<feature type="transmembrane region" description="Helical" evidence="6">
    <location>
        <begin position="139"/>
        <end position="160"/>
    </location>
</feature>
<reference evidence="10 11" key="1">
    <citation type="submission" date="2020-08" db="EMBL/GenBank/DDBJ databases">
        <title>Sphingobacterium sp. DN00404 isolated from aquaculture water.</title>
        <authorList>
            <person name="Zhang M."/>
        </authorList>
    </citation>
    <scope>NUCLEOTIDE SEQUENCE [LARGE SCALE GENOMIC DNA]</scope>
    <source>
        <strain evidence="10 11">KCTC 32294</strain>
    </source>
</reference>
<evidence type="ECO:0000313" key="11">
    <source>
        <dbReference type="Proteomes" id="UP000606494"/>
    </source>
</evidence>
<gene>
    <name evidence="10" type="ORF">H8B17_08035</name>
</gene>
<feature type="signal peptide" evidence="7">
    <location>
        <begin position="1"/>
        <end position="25"/>
    </location>
</feature>
<dbReference type="RefSeq" id="WP_190308682.1">
    <property type="nucleotide sequence ID" value="NZ_JACNYK010000002.1"/>
</dbReference>
<keyword evidence="6" id="KW-1133">Transmembrane helix</keyword>
<evidence type="ECO:0000256" key="7">
    <source>
        <dbReference type="SAM" id="SignalP"/>
    </source>
</evidence>
<protein>
    <submittedName>
        <fullName evidence="10">RagB/SusD family nutrient uptake outer membrane protein</fullName>
    </submittedName>
</protein>
<comment type="subcellular location">
    <subcellularLocation>
        <location evidence="1">Cell outer membrane</location>
    </subcellularLocation>
</comment>
<dbReference type="EMBL" id="JACNYK010000002">
    <property type="protein sequence ID" value="MBD1425525.1"/>
    <property type="molecule type" value="Genomic_DNA"/>
</dbReference>
<evidence type="ECO:0000259" key="8">
    <source>
        <dbReference type="Pfam" id="PF07980"/>
    </source>
</evidence>
<evidence type="ECO:0000256" key="3">
    <source>
        <dbReference type="ARBA" id="ARBA00022729"/>
    </source>
</evidence>
<dbReference type="PROSITE" id="PS51257">
    <property type="entry name" value="PROKAR_LIPOPROTEIN"/>
    <property type="match status" value="1"/>
</dbReference>
<sequence>MITRYTKRTLFILATVLITSSCETAFEKNPNDFLAPVNYYETESQLMAALAGTYDILGGVYGTVWLYRTGMEGDEGYFARSTPVLGPQNFNQAASDNDTHTIWRNLFQGINRANVLLANVNKNPGIPIEIRSRIRGETLFLRGYYYFVLAQLWGGVPIFITPTASAKETDSQRNSLAEVYTQILEDMKEAEALVPNINEIQFSGRINKSAVRGILARVCLYMAGNPLKDESKFAEARSWTLKVMEDDAVAHALNPSYSDVFIKIARDEYDIKESIFEVEFWGNRTDNYTETGYVGFANGPQTSNNNTGNGFGGIRTTAKHYRKYETGDLRRDWNIADFTYNNTGENGAKTMINAISESSLYNRQAAKFRREYETLLPKAVGQTPQNFPLLRYADVLLMFAEAENEVNNGPTQAAYNAINQVRRRAFGKLLPEAENVEAHDLYGLDYTDFKTQVQDERMRELAFEQMRKFDLIRWGIFSFEMSTVQQDIERVFTTIPYYRDRFANAEQEKHTVWPIPAAELMLNKLMTQNPGW</sequence>
<feature type="domain" description="SusD-like N-terminal" evidence="9">
    <location>
        <begin position="91"/>
        <end position="220"/>
    </location>
</feature>
<evidence type="ECO:0000256" key="2">
    <source>
        <dbReference type="ARBA" id="ARBA00006275"/>
    </source>
</evidence>
<accession>A0ABR7Y2I9</accession>
<name>A0ABR7Y2I9_9SPHI</name>
<evidence type="ECO:0000256" key="5">
    <source>
        <dbReference type="ARBA" id="ARBA00023237"/>
    </source>
</evidence>
<dbReference type="InterPro" id="IPR011990">
    <property type="entry name" value="TPR-like_helical_dom_sf"/>
</dbReference>
<comment type="caution">
    <text evidence="10">The sequence shown here is derived from an EMBL/GenBank/DDBJ whole genome shotgun (WGS) entry which is preliminary data.</text>
</comment>
<keyword evidence="11" id="KW-1185">Reference proteome</keyword>
<proteinExistence type="inferred from homology"/>
<dbReference type="SUPFAM" id="SSF48452">
    <property type="entry name" value="TPR-like"/>
    <property type="match status" value="1"/>
</dbReference>
<dbReference type="InterPro" id="IPR033985">
    <property type="entry name" value="SusD-like_N"/>
</dbReference>